<comment type="caution">
    <text evidence="5">The sequence shown here is derived from an EMBL/GenBank/DDBJ whole genome shotgun (WGS) entry which is preliminary data.</text>
</comment>
<reference evidence="5 6" key="1">
    <citation type="submission" date="2024-10" db="EMBL/GenBank/DDBJ databases">
        <title>Updated reference genomes for cyclostephanoid diatoms.</title>
        <authorList>
            <person name="Roberts W.R."/>
            <person name="Alverson A.J."/>
        </authorList>
    </citation>
    <scope>NUCLEOTIDE SEQUENCE [LARGE SCALE GENOMIC DNA]</scope>
    <source>
        <strain evidence="5 6">AJA232-27</strain>
    </source>
</reference>
<evidence type="ECO:0000313" key="5">
    <source>
        <dbReference type="EMBL" id="KAL3762589.1"/>
    </source>
</evidence>
<dbReference type="InterPro" id="IPR015943">
    <property type="entry name" value="WD40/YVTN_repeat-like_dom_sf"/>
</dbReference>
<feature type="region of interest" description="Disordered" evidence="4">
    <location>
        <begin position="506"/>
        <end position="551"/>
    </location>
</feature>
<feature type="region of interest" description="Disordered" evidence="4">
    <location>
        <begin position="45"/>
        <end position="94"/>
    </location>
</feature>
<feature type="compositionally biased region" description="Low complexity" evidence="4">
    <location>
        <begin position="66"/>
        <end position="80"/>
    </location>
</feature>
<sequence>MPPPPEAAWIYFLTVMKSMQRQSSSSSSADADEFFDAAEQLVDEDDDFIGNNAAAAAATIPEEECPSPSLEKSSPGESESGVGGESQILSTPDERQYKMRELQLQESETWMSARCIAKNSSDETTSTKEKSNIIYSRSLLDVMTMTESASYDDSAGEKHDQEILSSGSVNLIDEAEIVNVSEAITNSASVSAVATDRADSSSIADQNIYNVSTKSLEDAVQREYDKEELLTLGNLVDKLQAVDRHLDNKENLIDERIGASEEGSKICEIDESEKKKGSVQHDGSPEKYLTPNRAMDCGRLTDVVCNIKSPLETFYLMCPIDLKGEEEREQKTSPMRTSFTMRTSCSDDDGGVGTSTPPPLRVSPPPLRMNSINGKQLHWDSDSSDSDNDSTNNFQMIDKDTGRVHDIRDVMKEIDEAGICDALDTRYTLLPTKTQLQFQRQSSIHQIDSKDSEESGIQAVSSIDSLAVGEDKSTGRKKSSIKFPPMASSKLASNVRKGVVGIATSRQAKLNKKRNSPADILPSNAVYVKSQKQSKSTTTGTSEQSQGAKAGSSFNPMLLIKTIPNVHKGPAWCASFSRDGRFLATGGEDGNVCIWAVSPKSKVMHPEGVMPSLEGISLDVAPSKSFETDDCSARTHTSHLHFIGNGPELATNLEILSSDPIQRFKDHTADVIDLSWSRTNFLLSASLDCSVRLYHHSKLGCLHLFKHANLVASVAFHPTDDRYFISGGLDKKLRLWDITDGLVKEWSQAPDVITAVRYTPDGKYAVAGLFQGQVYFYEADRLKYYTQIACRNRSGKHKMGKKVTGISFVREERDDWLQVQQKLDPESEGVSENATLSEKLSDRSRGMVKMVSSAFRKISSRAEALRYTERMLVSTNDSRVRLYGLNDFCLVRKYKGHSNYSMQIRARISDSGSHIACGSESGHVFIWETLDKNKPKKNNVSISATSTHDKTKYSDYFEASKASLPIVTDTVFFRPKSMIEALLSSDKVFPFALGMDRVDDDMSSAAILTLDYDGNMRVFLRKSCIDNILDASTPRGNTMT</sequence>
<dbReference type="SMART" id="SM00320">
    <property type="entry name" value="WD40"/>
    <property type="match status" value="5"/>
</dbReference>
<evidence type="ECO:0000313" key="6">
    <source>
        <dbReference type="Proteomes" id="UP001530293"/>
    </source>
</evidence>
<dbReference type="Pfam" id="PF00400">
    <property type="entry name" value="WD40"/>
    <property type="match status" value="4"/>
</dbReference>
<dbReference type="Gene3D" id="2.130.10.10">
    <property type="entry name" value="YVTN repeat-like/Quinoprotein amine dehydrogenase"/>
    <property type="match status" value="1"/>
</dbReference>
<dbReference type="SUPFAM" id="SSF50978">
    <property type="entry name" value="WD40 repeat-like"/>
    <property type="match status" value="1"/>
</dbReference>
<evidence type="ECO:0000256" key="2">
    <source>
        <dbReference type="ARBA" id="ARBA00022737"/>
    </source>
</evidence>
<protein>
    <recommendedName>
        <fullName evidence="7">WD repeat-containing protein 44</fullName>
    </recommendedName>
</protein>
<dbReference type="Proteomes" id="UP001530293">
    <property type="component" value="Unassembled WGS sequence"/>
</dbReference>
<dbReference type="EMBL" id="JALLBG020000132">
    <property type="protein sequence ID" value="KAL3762589.1"/>
    <property type="molecule type" value="Genomic_DNA"/>
</dbReference>
<keyword evidence="2" id="KW-0677">Repeat</keyword>
<gene>
    <name evidence="5" type="ORF">ACHAWU_005792</name>
</gene>
<evidence type="ECO:0000256" key="3">
    <source>
        <dbReference type="PROSITE-ProRule" id="PRU00221"/>
    </source>
</evidence>
<evidence type="ECO:0000256" key="4">
    <source>
        <dbReference type="SAM" id="MobiDB-lite"/>
    </source>
</evidence>
<feature type="region of interest" description="Disordered" evidence="4">
    <location>
        <begin position="326"/>
        <end position="396"/>
    </location>
</feature>
<dbReference type="InterPro" id="IPR001680">
    <property type="entry name" value="WD40_rpt"/>
</dbReference>
<feature type="compositionally biased region" description="Low complexity" evidence="4">
    <location>
        <begin position="529"/>
        <end position="547"/>
    </location>
</feature>
<dbReference type="PANTHER" id="PTHR14221">
    <property type="entry name" value="WD REPEAT DOMAIN 44"/>
    <property type="match status" value="1"/>
</dbReference>
<feature type="compositionally biased region" description="Polar residues" evidence="4">
    <location>
        <begin position="332"/>
        <end position="344"/>
    </location>
</feature>
<accession>A0ABD3MEZ8</accession>
<feature type="repeat" description="WD" evidence="3">
    <location>
        <begin position="564"/>
        <end position="605"/>
    </location>
</feature>
<dbReference type="PROSITE" id="PS50294">
    <property type="entry name" value="WD_REPEATS_REGION"/>
    <property type="match status" value="2"/>
</dbReference>
<evidence type="ECO:0000256" key="1">
    <source>
        <dbReference type="ARBA" id="ARBA00022574"/>
    </source>
</evidence>
<keyword evidence="1 3" id="KW-0853">WD repeat</keyword>
<dbReference type="InterPro" id="IPR036322">
    <property type="entry name" value="WD40_repeat_dom_sf"/>
</dbReference>
<evidence type="ECO:0008006" key="7">
    <source>
        <dbReference type="Google" id="ProtNLM"/>
    </source>
</evidence>
<proteinExistence type="predicted"/>
<feature type="repeat" description="WD" evidence="3">
    <location>
        <begin position="704"/>
        <end position="741"/>
    </location>
</feature>
<feature type="compositionally biased region" description="Pro residues" evidence="4">
    <location>
        <begin position="356"/>
        <end position="367"/>
    </location>
</feature>
<dbReference type="PROSITE" id="PS50082">
    <property type="entry name" value="WD_REPEATS_2"/>
    <property type="match status" value="2"/>
</dbReference>
<dbReference type="PANTHER" id="PTHR14221:SF0">
    <property type="entry name" value="WD REPEAT-CONTAINING PROTEIN 44"/>
    <property type="match status" value="1"/>
</dbReference>
<dbReference type="InterPro" id="IPR040324">
    <property type="entry name" value="WDR44/Dgr2"/>
</dbReference>
<keyword evidence="6" id="KW-1185">Reference proteome</keyword>
<dbReference type="AlphaFoldDB" id="A0ABD3MEZ8"/>
<organism evidence="5 6">
    <name type="scientific">Discostella pseudostelligera</name>
    <dbReference type="NCBI Taxonomy" id="259834"/>
    <lineage>
        <taxon>Eukaryota</taxon>
        <taxon>Sar</taxon>
        <taxon>Stramenopiles</taxon>
        <taxon>Ochrophyta</taxon>
        <taxon>Bacillariophyta</taxon>
        <taxon>Coscinodiscophyceae</taxon>
        <taxon>Thalassiosirophycidae</taxon>
        <taxon>Stephanodiscales</taxon>
        <taxon>Stephanodiscaceae</taxon>
        <taxon>Discostella</taxon>
    </lineage>
</organism>
<name>A0ABD3MEZ8_9STRA</name>